<evidence type="ECO:0000313" key="2">
    <source>
        <dbReference type="EMBL" id="AIC94343.1"/>
    </source>
</evidence>
<reference evidence="2 3" key="1">
    <citation type="journal article" date="2014" name="Gene">
        <title>A comparative genomic analysis of the alkalitolerant soil bacterium Bacillus lehensis G1.</title>
        <authorList>
            <person name="Noor Y.M."/>
            <person name="Samsulrizal N.H."/>
            <person name="Jema'on N.A."/>
            <person name="Low K.O."/>
            <person name="Ramli A.N."/>
            <person name="Alias N.I."/>
            <person name="Damis S.I."/>
            <person name="Fuzi S.F."/>
            <person name="Isa M.N."/>
            <person name="Murad A.M."/>
            <person name="Raih M.F."/>
            <person name="Bakar F.D."/>
            <person name="Najimudin N."/>
            <person name="Mahadi N.M."/>
            <person name="Illias R.M."/>
        </authorList>
    </citation>
    <scope>NUCLEOTIDE SEQUENCE [LARGE SCALE GENOMIC DNA]</scope>
    <source>
        <strain evidence="2 3">G1</strain>
    </source>
</reference>
<proteinExistence type="predicted"/>
<sequence length="127" mass="14819">MSVEIMRSRVQSTENFIETANDKINRLRACRARLMGQEITMAHAKHTFKEPALTKDTWYGKHANEFDAEREAEVVNSYNDLLNEVGETIEKATREIQSTQEVINHQHSLLSDYRIGLERAIEREKER</sequence>
<keyword evidence="3" id="KW-1185">Reference proteome</keyword>
<dbReference type="Proteomes" id="UP000027142">
    <property type="component" value="Chromosome"/>
</dbReference>
<dbReference type="OrthoDB" id="2454201at2"/>
<dbReference type="STRING" id="1246626.BleG1_1765"/>
<dbReference type="PATRIC" id="fig|1246626.3.peg.1758"/>
<keyword evidence="1" id="KW-0175">Coiled coil</keyword>
<dbReference type="AlphaFoldDB" id="A0A060M1B0"/>
<feature type="coiled-coil region" evidence="1">
    <location>
        <begin position="75"/>
        <end position="102"/>
    </location>
</feature>
<evidence type="ECO:0000256" key="1">
    <source>
        <dbReference type="SAM" id="Coils"/>
    </source>
</evidence>
<dbReference type="eggNOG" id="ENOG5030CVB">
    <property type="taxonomic scope" value="Bacteria"/>
</dbReference>
<dbReference type="RefSeq" id="WP_038479592.1">
    <property type="nucleotide sequence ID" value="NZ_CP003923.1"/>
</dbReference>
<evidence type="ECO:0000313" key="3">
    <source>
        <dbReference type="Proteomes" id="UP000027142"/>
    </source>
</evidence>
<accession>A0A060M1B0</accession>
<dbReference type="KEGG" id="ble:BleG1_1765"/>
<protein>
    <submittedName>
        <fullName evidence="2">Uncharacterized protein</fullName>
    </submittedName>
</protein>
<name>A0A060M1B0_9BACI</name>
<dbReference type="Pfam" id="PF16888">
    <property type="entry name" value="YwqH-like"/>
    <property type="match status" value="1"/>
</dbReference>
<dbReference type="EMBL" id="CP003923">
    <property type="protein sequence ID" value="AIC94343.1"/>
    <property type="molecule type" value="Genomic_DNA"/>
</dbReference>
<dbReference type="HOGENOM" id="CLU_1966187_0_0_9"/>
<dbReference type="InterPro" id="IPR031681">
    <property type="entry name" value="YwqH-like"/>
</dbReference>
<gene>
    <name evidence="2" type="ORF">BleG1_1765</name>
</gene>
<organism evidence="2 3">
    <name type="scientific">Shouchella lehensis G1</name>
    <dbReference type="NCBI Taxonomy" id="1246626"/>
    <lineage>
        <taxon>Bacteria</taxon>
        <taxon>Bacillati</taxon>
        <taxon>Bacillota</taxon>
        <taxon>Bacilli</taxon>
        <taxon>Bacillales</taxon>
        <taxon>Bacillaceae</taxon>
        <taxon>Shouchella</taxon>
    </lineage>
</organism>